<dbReference type="OrthoDB" id="6412948at2"/>
<sequence length="161" mass="16742">MSIGKKILPFSLMLALPFCCTINGQAQAAAAPATTTAPAPSQATGKPHHVLVAVTSGDEADWNLALGNIRNLLKGLAPDQVDVEVVAFGGGIMLVAKPSTADADIQALMAKHVRFVACQNSMHARKLTEADLVTGVGTVPAGIVETVLKQEQGWTYIKGGR</sequence>
<dbReference type="Proteomes" id="UP000000343">
    <property type="component" value="Chromosome"/>
</dbReference>
<protein>
    <submittedName>
        <fullName evidence="2">Uncharacterized protein</fullName>
    </submittedName>
</protein>
<reference evidence="3" key="1">
    <citation type="submission" date="2011-01" db="EMBL/GenBank/DDBJ databases">
        <title>Complete sequence of chromosome of Acidobacterium sp. MP5ACTX9.</title>
        <authorList>
            <consortium name="US DOE Joint Genome Institute"/>
            <person name="Lucas S."/>
            <person name="Copeland A."/>
            <person name="Lapidus A."/>
            <person name="Cheng J.-F."/>
            <person name="Goodwin L."/>
            <person name="Pitluck S."/>
            <person name="Teshima H."/>
            <person name="Detter J.C."/>
            <person name="Han C."/>
            <person name="Tapia R."/>
            <person name="Land M."/>
            <person name="Hauser L."/>
            <person name="Kyrpides N."/>
            <person name="Ivanova N."/>
            <person name="Ovchinnikova G."/>
            <person name="Pagani I."/>
            <person name="Rawat S.R."/>
            <person name="Mannisto M."/>
            <person name="Haggblom M.M."/>
            <person name="Woyke T."/>
        </authorList>
    </citation>
    <scope>NUCLEOTIDE SEQUENCE [LARGE SCALE GENOMIC DNA]</scope>
    <source>
        <strain evidence="3">MP5ACTX9</strain>
    </source>
</reference>
<dbReference type="eggNOG" id="COG1416">
    <property type="taxonomic scope" value="Bacteria"/>
</dbReference>
<accession>E8WX45</accession>
<dbReference type="SUPFAM" id="SSF75169">
    <property type="entry name" value="DsrEFH-like"/>
    <property type="match status" value="1"/>
</dbReference>
<keyword evidence="3" id="KW-1185">Reference proteome</keyword>
<dbReference type="KEGG" id="acm:AciX9_2663"/>
<dbReference type="RefSeq" id="WP_013581002.1">
    <property type="nucleotide sequence ID" value="NC_015064.1"/>
</dbReference>
<dbReference type="PANTHER" id="PTHR37691">
    <property type="entry name" value="BLR3518 PROTEIN"/>
    <property type="match status" value="1"/>
</dbReference>
<dbReference type="Pfam" id="PF02635">
    <property type="entry name" value="DsrE"/>
    <property type="match status" value="1"/>
</dbReference>
<keyword evidence="1" id="KW-0732">Signal</keyword>
<dbReference type="EMBL" id="CP002480">
    <property type="protein sequence ID" value="ADW69687.1"/>
    <property type="molecule type" value="Genomic_DNA"/>
</dbReference>
<name>E8WX45_GRATM</name>
<dbReference type="STRING" id="1198114.AciX9_2663"/>
<dbReference type="PANTHER" id="PTHR37691:SF1">
    <property type="entry name" value="BLR3518 PROTEIN"/>
    <property type="match status" value="1"/>
</dbReference>
<organism evidence="3">
    <name type="scientific">Granulicella tundricola (strain ATCC BAA-1859 / DSM 23138 / MP5ACTX9)</name>
    <dbReference type="NCBI Taxonomy" id="1198114"/>
    <lineage>
        <taxon>Bacteria</taxon>
        <taxon>Pseudomonadati</taxon>
        <taxon>Acidobacteriota</taxon>
        <taxon>Terriglobia</taxon>
        <taxon>Terriglobales</taxon>
        <taxon>Acidobacteriaceae</taxon>
        <taxon>Granulicella</taxon>
    </lineage>
</organism>
<dbReference type="AlphaFoldDB" id="E8WX45"/>
<feature type="signal peptide" evidence="1">
    <location>
        <begin position="1"/>
        <end position="28"/>
    </location>
</feature>
<evidence type="ECO:0000313" key="3">
    <source>
        <dbReference type="Proteomes" id="UP000000343"/>
    </source>
</evidence>
<dbReference type="InterPro" id="IPR027396">
    <property type="entry name" value="DsrEFH-like"/>
</dbReference>
<proteinExistence type="predicted"/>
<gene>
    <name evidence="2" type="ordered locus">AciX9_2663</name>
</gene>
<dbReference type="InterPro" id="IPR003787">
    <property type="entry name" value="Sulphur_relay_DsrE/F-like"/>
</dbReference>
<feature type="chain" id="PRO_5003233451" evidence="1">
    <location>
        <begin position="29"/>
        <end position="161"/>
    </location>
</feature>
<dbReference type="HOGENOM" id="CLU_127515_4_1_0"/>
<evidence type="ECO:0000256" key="1">
    <source>
        <dbReference type="SAM" id="SignalP"/>
    </source>
</evidence>
<dbReference type="PaxDb" id="1198114-AciX9_2663"/>
<evidence type="ECO:0000313" key="2">
    <source>
        <dbReference type="EMBL" id="ADW69687.1"/>
    </source>
</evidence>
<dbReference type="Gene3D" id="3.40.1260.10">
    <property type="entry name" value="DsrEFH-like"/>
    <property type="match status" value="1"/>
</dbReference>